<comment type="caution">
    <text evidence="3">The sequence shown here is derived from an EMBL/GenBank/DDBJ whole genome shotgun (WGS) entry which is preliminary data.</text>
</comment>
<dbReference type="SUPFAM" id="SSF47413">
    <property type="entry name" value="lambda repressor-like DNA-binding domains"/>
    <property type="match status" value="1"/>
</dbReference>
<dbReference type="PROSITE" id="PS50943">
    <property type="entry name" value="HTH_CROC1"/>
    <property type="match status" value="1"/>
</dbReference>
<dbReference type="InterPro" id="IPR001387">
    <property type="entry name" value="Cro/C1-type_HTH"/>
</dbReference>
<feature type="compositionally biased region" description="Basic residues" evidence="1">
    <location>
        <begin position="485"/>
        <end position="498"/>
    </location>
</feature>
<dbReference type="Gene3D" id="1.10.260.40">
    <property type="entry name" value="lambda repressor-like DNA-binding domains"/>
    <property type="match status" value="1"/>
</dbReference>
<gene>
    <name evidence="3" type="ORF">GCM10009654_57540</name>
</gene>
<feature type="domain" description="HTH cro/C1-type" evidence="2">
    <location>
        <begin position="61"/>
        <end position="115"/>
    </location>
</feature>
<evidence type="ECO:0000313" key="3">
    <source>
        <dbReference type="EMBL" id="GAA1192756.1"/>
    </source>
</evidence>
<dbReference type="EMBL" id="BAAAKV010000068">
    <property type="protein sequence ID" value="GAA1192756.1"/>
    <property type="molecule type" value="Genomic_DNA"/>
</dbReference>
<evidence type="ECO:0000256" key="1">
    <source>
        <dbReference type="SAM" id="MobiDB-lite"/>
    </source>
</evidence>
<keyword evidence="4" id="KW-1185">Reference proteome</keyword>
<dbReference type="SUPFAM" id="SSF48452">
    <property type="entry name" value="TPR-like"/>
    <property type="match status" value="1"/>
</dbReference>
<dbReference type="SMART" id="SM00530">
    <property type="entry name" value="HTH_XRE"/>
    <property type="match status" value="1"/>
</dbReference>
<evidence type="ECO:0000313" key="4">
    <source>
        <dbReference type="Proteomes" id="UP001501371"/>
    </source>
</evidence>
<dbReference type="Proteomes" id="UP001501371">
    <property type="component" value="Unassembled WGS sequence"/>
</dbReference>
<proteinExistence type="predicted"/>
<reference evidence="3 4" key="1">
    <citation type="journal article" date="2019" name="Int. J. Syst. Evol. Microbiol.">
        <title>The Global Catalogue of Microorganisms (GCM) 10K type strain sequencing project: providing services to taxonomists for standard genome sequencing and annotation.</title>
        <authorList>
            <consortium name="The Broad Institute Genomics Platform"/>
            <consortium name="The Broad Institute Genome Sequencing Center for Infectious Disease"/>
            <person name="Wu L."/>
            <person name="Ma J."/>
        </authorList>
    </citation>
    <scope>NUCLEOTIDE SEQUENCE [LARGE SCALE GENOMIC DNA]</scope>
    <source>
        <strain evidence="3 4">JCM 12696</strain>
    </source>
</reference>
<dbReference type="CDD" id="cd00093">
    <property type="entry name" value="HTH_XRE"/>
    <property type="match status" value="1"/>
</dbReference>
<dbReference type="InterPro" id="IPR010982">
    <property type="entry name" value="Lambda_DNA-bd_dom_sf"/>
</dbReference>
<sequence>MALDTGLGRRCVRCGCNLSRYNRETRCAACSKPGAPLLPDRVWEDPAVRHALSTWDFGTALRLVRESAQLSQRDMAALCGLGQATLSELEAGKRRLTHIDKIITLLQDLAVPAGLAPVALPGSSSSPETTSVAGPRWESPVEIAQRLTAATLSNTTPAAISLMKRQIDGLVDRYEEEGAHQLAPEALHLRTAIQPLLEGQQPARQRRSLFQLAAQASGLLAYMAVNAGRPVIAEAYCEEAAALATEADDPSLLMWILGTRSLAAYYDHRFNDALNWADAGIRIDPHHAQAIRLYSNGRARALGKIGDRRGTDQAIDIAQELSVRHNAPDGLTSCISFEPYGMARTLANAATAYVALGDTGRVLEYAGQIDHLVATSDSAWTQALVSLDVATALLAGPRPDIEHSMDLGRQVLEGDGGPPILSVVQRATSLYEQAKPFQDLHAVQDYRDALTAWRATPRTLELTQSVTMAQDALPPGRTAGGAPNRHQRFPSRPSPRRR</sequence>
<evidence type="ECO:0000259" key="2">
    <source>
        <dbReference type="PROSITE" id="PS50943"/>
    </source>
</evidence>
<dbReference type="Gene3D" id="1.25.40.10">
    <property type="entry name" value="Tetratricopeptide repeat domain"/>
    <property type="match status" value="1"/>
</dbReference>
<feature type="region of interest" description="Disordered" evidence="1">
    <location>
        <begin position="471"/>
        <end position="498"/>
    </location>
</feature>
<protein>
    <recommendedName>
        <fullName evidence="2">HTH cro/C1-type domain-containing protein</fullName>
    </recommendedName>
</protein>
<dbReference type="Pfam" id="PF13560">
    <property type="entry name" value="HTH_31"/>
    <property type="match status" value="1"/>
</dbReference>
<organism evidence="3 4">
    <name type="scientific">Streptomyces hebeiensis</name>
    <dbReference type="NCBI Taxonomy" id="229486"/>
    <lineage>
        <taxon>Bacteria</taxon>
        <taxon>Bacillati</taxon>
        <taxon>Actinomycetota</taxon>
        <taxon>Actinomycetes</taxon>
        <taxon>Kitasatosporales</taxon>
        <taxon>Streptomycetaceae</taxon>
        <taxon>Streptomyces</taxon>
    </lineage>
</organism>
<name>A0ABN1V3M5_9ACTN</name>
<dbReference type="InterPro" id="IPR011990">
    <property type="entry name" value="TPR-like_helical_dom_sf"/>
</dbReference>
<accession>A0ABN1V3M5</accession>